<accession>A0ABV8SGG3</accession>
<organism evidence="2 3">
    <name type="scientific">Cohnella boryungensis</name>
    <dbReference type="NCBI Taxonomy" id="768479"/>
    <lineage>
        <taxon>Bacteria</taxon>
        <taxon>Bacillati</taxon>
        <taxon>Bacillota</taxon>
        <taxon>Bacilli</taxon>
        <taxon>Bacillales</taxon>
        <taxon>Paenibacillaceae</taxon>
        <taxon>Cohnella</taxon>
    </lineage>
</organism>
<dbReference type="Proteomes" id="UP001595755">
    <property type="component" value="Unassembled WGS sequence"/>
</dbReference>
<evidence type="ECO:0000313" key="3">
    <source>
        <dbReference type="Proteomes" id="UP001595755"/>
    </source>
</evidence>
<dbReference type="InterPro" id="IPR025699">
    <property type="entry name" value="ABC2_memb-like"/>
</dbReference>
<name>A0ABV8SGG3_9BACL</name>
<protein>
    <submittedName>
        <fullName evidence="2">ABC-2 transporter permease</fullName>
    </submittedName>
</protein>
<dbReference type="Pfam" id="PF13346">
    <property type="entry name" value="ABC2_membrane_5"/>
    <property type="match status" value="1"/>
</dbReference>
<feature type="transmembrane region" description="Helical" evidence="1">
    <location>
        <begin position="85"/>
        <end position="108"/>
    </location>
</feature>
<feature type="transmembrane region" description="Helical" evidence="1">
    <location>
        <begin position="183"/>
        <end position="203"/>
    </location>
</feature>
<keyword evidence="1" id="KW-0472">Membrane</keyword>
<dbReference type="EMBL" id="JBHSED010000046">
    <property type="protein sequence ID" value="MFC4305973.1"/>
    <property type="molecule type" value="Genomic_DNA"/>
</dbReference>
<feature type="transmembrane region" description="Helical" evidence="1">
    <location>
        <begin position="12"/>
        <end position="33"/>
    </location>
</feature>
<feature type="transmembrane region" description="Helical" evidence="1">
    <location>
        <begin position="39"/>
        <end position="58"/>
    </location>
</feature>
<reference evidence="3" key="1">
    <citation type="journal article" date="2019" name="Int. J. Syst. Evol. Microbiol.">
        <title>The Global Catalogue of Microorganisms (GCM) 10K type strain sequencing project: providing services to taxonomists for standard genome sequencing and annotation.</title>
        <authorList>
            <consortium name="The Broad Institute Genomics Platform"/>
            <consortium name="The Broad Institute Genome Sequencing Center for Infectious Disease"/>
            <person name="Wu L."/>
            <person name="Ma J."/>
        </authorList>
    </citation>
    <scope>NUCLEOTIDE SEQUENCE [LARGE SCALE GENOMIC DNA]</scope>
    <source>
        <strain evidence="3">CGMCC 4.1641</strain>
    </source>
</reference>
<proteinExistence type="predicted"/>
<keyword evidence="1" id="KW-0812">Transmembrane</keyword>
<gene>
    <name evidence="2" type="ORF">ACFO1S_21310</name>
</gene>
<evidence type="ECO:0000313" key="2">
    <source>
        <dbReference type="EMBL" id="MFC4305973.1"/>
    </source>
</evidence>
<dbReference type="RefSeq" id="WP_204605574.1">
    <property type="nucleotide sequence ID" value="NZ_JBHSED010000046.1"/>
</dbReference>
<feature type="transmembrane region" description="Helical" evidence="1">
    <location>
        <begin position="120"/>
        <end position="139"/>
    </location>
</feature>
<feature type="transmembrane region" description="Helical" evidence="1">
    <location>
        <begin position="151"/>
        <end position="171"/>
    </location>
</feature>
<dbReference type="PANTHER" id="PTHR41309">
    <property type="entry name" value="MEMBRANE PROTEIN-RELATED"/>
    <property type="match status" value="1"/>
</dbReference>
<keyword evidence="1" id="KW-1133">Transmembrane helix</keyword>
<comment type="caution">
    <text evidence="2">The sequence shown here is derived from an EMBL/GenBank/DDBJ whole genome shotgun (WGS) entry which is preliminary data.</text>
</comment>
<sequence>MRGLIRNNLYSMASNIRLSLIMAAFLALVPLVLKETSMIPMIFAVQIFLFVANTGASLRVDETSKWNKFELTLPIRRRTVIGAKYVSFSLLILLGVLMSLLTLALAYVTGVQLDSQLVMYGYGFGLTLSIASVALMYPIMLKMGTEKNELVVFLSGFGAVGIMLILAVILSPVTGGMQLRHPLVGMVSTCTSTILFAVSYFVSVRIHQRKEFK</sequence>
<evidence type="ECO:0000256" key="1">
    <source>
        <dbReference type="SAM" id="Phobius"/>
    </source>
</evidence>
<keyword evidence="3" id="KW-1185">Reference proteome</keyword>
<dbReference type="PANTHER" id="PTHR41309:SF2">
    <property type="entry name" value="MEMBRANE PROTEIN"/>
    <property type="match status" value="1"/>
</dbReference>